<name>A0A9E7FTC6_9LILI</name>
<proteinExistence type="predicted"/>
<gene>
    <name evidence="2" type="ORF">MUK42_21461</name>
</gene>
<dbReference type="OrthoDB" id="696148at2759"/>
<keyword evidence="3" id="KW-1185">Reference proteome</keyword>
<dbReference type="EMBL" id="CP097507">
    <property type="protein sequence ID" value="URE01886.1"/>
    <property type="molecule type" value="Genomic_DNA"/>
</dbReference>
<feature type="region of interest" description="Disordered" evidence="1">
    <location>
        <begin position="60"/>
        <end position="129"/>
    </location>
</feature>
<reference evidence="2" key="1">
    <citation type="submission" date="2022-05" db="EMBL/GenBank/DDBJ databases">
        <title>The Musa troglodytarum L. genome provides insights into the mechanism of non-climacteric behaviour and enrichment of carotenoids.</title>
        <authorList>
            <person name="Wang J."/>
        </authorList>
    </citation>
    <scope>NUCLEOTIDE SEQUENCE</scope>
    <source>
        <tissue evidence="2">Leaf</tissue>
    </source>
</reference>
<sequence length="129" mass="13957">MRRRRRSPFCKASTQDEPGEITEPLRDPLLHEMNHPGSDATRGLQIVRALEGDVSLEDLNEGVRPGQSALFSSGSDYESSPYTSNANRVGRVVVASSEYSAEYSGPSSGGLSGEMRPAESQRHGALPPR</sequence>
<evidence type="ECO:0000313" key="2">
    <source>
        <dbReference type="EMBL" id="URE01886.1"/>
    </source>
</evidence>
<organism evidence="2 3">
    <name type="scientific">Musa troglodytarum</name>
    <name type="common">fe'i banana</name>
    <dbReference type="NCBI Taxonomy" id="320322"/>
    <lineage>
        <taxon>Eukaryota</taxon>
        <taxon>Viridiplantae</taxon>
        <taxon>Streptophyta</taxon>
        <taxon>Embryophyta</taxon>
        <taxon>Tracheophyta</taxon>
        <taxon>Spermatophyta</taxon>
        <taxon>Magnoliopsida</taxon>
        <taxon>Liliopsida</taxon>
        <taxon>Zingiberales</taxon>
        <taxon>Musaceae</taxon>
        <taxon>Musa</taxon>
    </lineage>
</organism>
<evidence type="ECO:0000256" key="1">
    <source>
        <dbReference type="SAM" id="MobiDB-lite"/>
    </source>
</evidence>
<dbReference type="AlphaFoldDB" id="A0A9E7FTC6"/>
<protein>
    <submittedName>
        <fullName evidence="2">STYKc</fullName>
    </submittedName>
</protein>
<evidence type="ECO:0000313" key="3">
    <source>
        <dbReference type="Proteomes" id="UP001055439"/>
    </source>
</evidence>
<feature type="compositionally biased region" description="Polar residues" evidence="1">
    <location>
        <begin position="69"/>
        <end position="87"/>
    </location>
</feature>
<feature type="region of interest" description="Disordered" evidence="1">
    <location>
        <begin position="1"/>
        <end position="23"/>
    </location>
</feature>
<dbReference type="Proteomes" id="UP001055439">
    <property type="component" value="Chromosome 5"/>
</dbReference>
<accession>A0A9E7FTC6</accession>